<dbReference type="Gene3D" id="1.10.230.10">
    <property type="entry name" value="Cytochrome P450-Terp, domain 2"/>
    <property type="match status" value="1"/>
</dbReference>
<dbReference type="SUPFAM" id="SSF48256">
    <property type="entry name" value="Citrate synthase"/>
    <property type="match status" value="1"/>
</dbReference>
<dbReference type="Gene3D" id="1.10.580.10">
    <property type="entry name" value="Citrate Synthase, domain 1"/>
    <property type="match status" value="2"/>
</dbReference>
<keyword evidence="5" id="KW-0012">Acyltransferase</keyword>
<dbReference type="PANTHER" id="PTHR11739:SF4">
    <property type="entry name" value="CITRATE SYNTHASE, PEROXISOMAL"/>
    <property type="match status" value="1"/>
</dbReference>
<dbReference type="AlphaFoldDB" id="A0A221VYY4"/>
<dbReference type="InterPro" id="IPR016142">
    <property type="entry name" value="Citrate_synth-like_lrg_a-sub"/>
</dbReference>
<dbReference type="GO" id="GO:0005975">
    <property type="term" value="P:carbohydrate metabolic process"/>
    <property type="evidence" value="ECO:0007669"/>
    <property type="project" value="TreeGrafter"/>
</dbReference>
<protein>
    <recommendedName>
        <fullName evidence="3">citrate synthase (unknown stereospecificity)</fullName>
        <ecNumber evidence="3">2.3.3.16</ecNumber>
    </recommendedName>
</protein>
<evidence type="ECO:0000256" key="1">
    <source>
        <dbReference type="ARBA" id="ARBA00005163"/>
    </source>
</evidence>
<proteinExistence type="inferred from homology"/>
<dbReference type="RefSeq" id="WP_093940345.1">
    <property type="nucleotide sequence ID" value="NZ_CP022521.1"/>
</dbReference>
<dbReference type="GO" id="GO:0005829">
    <property type="term" value="C:cytosol"/>
    <property type="evidence" value="ECO:0007669"/>
    <property type="project" value="TreeGrafter"/>
</dbReference>
<comment type="similarity">
    <text evidence="2">Belongs to the citrate synthase family.</text>
</comment>
<gene>
    <name evidence="5" type="primary">citZ1</name>
    <name evidence="5" type="ORF">AHOG_05255</name>
</gene>
<sequence>MTEPTTGETGTGGAGGAAAERSAVSPAGTQTTGVAETTAWWSTAVTRIAPGEIELRGYPIEQLIGRLDFVSTIWLLTKGVLPTSAQSRLLQAALVASVDHGPQAPSIASARMAVTCGVGINSAIANGVNVLGDTHGGAGQQCVAMLHGIAATATETGRDVDEVAAEVVADHRARKAYVPGFGHRFHPRDPRRDVLLGLVEEAVTAGDLGGEYLRAGIAVEKALATGRRRPPMNIDGVTAVVYAELGVEPELARGFFVLARSVGILAHAWEETGTGRRVKGPLPPPLLADYTGEPTREYPES</sequence>
<keyword evidence="6" id="KW-1185">Reference proteome</keyword>
<organism evidence="5 6">
    <name type="scientific">Actinoalloteichus hoggarensis</name>
    <dbReference type="NCBI Taxonomy" id="1470176"/>
    <lineage>
        <taxon>Bacteria</taxon>
        <taxon>Bacillati</taxon>
        <taxon>Actinomycetota</taxon>
        <taxon>Actinomycetes</taxon>
        <taxon>Pseudonocardiales</taxon>
        <taxon>Pseudonocardiaceae</taxon>
        <taxon>Actinoalloteichus</taxon>
    </lineage>
</organism>
<dbReference type="GO" id="GO:0036440">
    <property type="term" value="F:citrate synthase activity"/>
    <property type="evidence" value="ECO:0007669"/>
    <property type="project" value="UniProtKB-EC"/>
</dbReference>
<dbReference type="Pfam" id="PF00285">
    <property type="entry name" value="Citrate_synt"/>
    <property type="match status" value="1"/>
</dbReference>
<dbReference type="EMBL" id="CP022521">
    <property type="protein sequence ID" value="ASO18704.1"/>
    <property type="molecule type" value="Genomic_DNA"/>
</dbReference>
<dbReference type="InterPro" id="IPR002020">
    <property type="entry name" value="Citrate_synthase"/>
</dbReference>
<evidence type="ECO:0000313" key="6">
    <source>
        <dbReference type="Proteomes" id="UP000204221"/>
    </source>
</evidence>
<dbReference type="PANTHER" id="PTHR11739">
    <property type="entry name" value="CITRATE SYNTHASE"/>
    <property type="match status" value="1"/>
</dbReference>
<keyword evidence="4 5" id="KW-0808">Transferase</keyword>
<reference evidence="5 6" key="1">
    <citation type="submission" date="2017-07" db="EMBL/GenBank/DDBJ databases">
        <title>Complete genome sequence of Actinoalloteichus hoggarensis DSM 45943, type strain of Actinoalloteichus hoggarensis.</title>
        <authorList>
            <person name="Ruckert C."/>
            <person name="Nouioui I."/>
            <person name="Willmese J."/>
            <person name="van Wezel G."/>
            <person name="Klenk H.-P."/>
            <person name="Kalinowski J."/>
            <person name="Zotchev S.B."/>
        </authorList>
    </citation>
    <scope>NUCLEOTIDE SEQUENCE [LARGE SCALE GENOMIC DNA]</scope>
    <source>
        <strain evidence="5 6">DSM 45943</strain>
    </source>
</reference>
<dbReference type="EC" id="2.3.3.16" evidence="3"/>
<evidence type="ECO:0000313" key="5">
    <source>
        <dbReference type="EMBL" id="ASO18704.1"/>
    </source>
</evidence>
<dbReference type="UniPathway" id="UPA00223"/>
<dbReference type="KEGG" id="ahg:AHOG_05255"/>
<dbReference type="OrthoDB" id="9759263at2"/>
<dbReference type="CDD" id="cd06100">
    <property type="entry name" value="CCL_ACL-C"/>
    <property type="match status" value="1"/>
</dbReference>
<dbReference type="InterPro" id="IPR016143">
    <property type="entry name" value="Citrate_synth-like_sm_a-sub"/>
</dbReference>
<dbReference type="InterPro" id="IPR036969">
    <property type="entry name" value="Citrate_synthase_sf"/>
</dbReference>
<dbReference type="NCBIfam" id="NF004864">
    <property type="entry name" value="PRK06224.1-1"/>
    <property type="match status" value="1"/>
</dbReference>
<dbReference type="GO" id="GO:0006099">
    <property type="term" value="P:tricarboxylic acid cycle"/>
    <property type="evidence" value="ECO:0007669"/>
    <property type="project" value="UniProtKB-UniPathway"/>
</dbReference>
<dbReference type="Proteomes" id="UP000204221">
    <property type="component" value="Chromosome"/>
</dbReference>
<name>A0A221VYY4_9PSEU</name>
<evidence type="ECO:0000256" key="3">
    <source>
        <dbReference type="ARBA" id="ARBA00012972"/>
    </source>
</evidence>
<evidence type="ECO:0000256" key="4">
    <source>
        <dbReference type="ARBA" id="ARBA00022679"/>
    </source>
</evidence>
<accession>A0A221VYY4</accession>
<evidence type="ECO:0000256" key="2">
    <source>
        <dbReference type="ARBA" id="ARBA00010566"/>
    </source>
</evidence>
<comment type="pathway">
    <text evidence="1">Carbohydrate metabolism; tricarboxylic acid cycle.</text>
</comment>